<accession>A0ACA9QBP0</accession>
<keyword evidence="2" id="KW-1185">Reference proteome</keyword>
<protein>
    <submittedName>
        <fullName evidence="1">152_t:CDS:1</fullName>
    </submittedName>
</protein>
<name>A0ACA9QBP0_9GLOM</name>
<sequence length="66" mass="7487">MESPEIAWPFLWNGGTFTSAQVSYSAPTRAQAQVRTISEKRTELTSKVLLSNLYLYLCKVWSVAFL</sequence>
<gene>
    <name evidence="1" type="ORF">ACOLOM_LOCUS12379</name>
</gene>
<proteinExistence type="predicted"/>
<comment type="caution">
    <text evidence="1">The sequence shown here is derived from an EMBL/GenBank/DDBJ whole genome shotgun (WGS) entry which is preliminary data.</text>
</comment>
<evidence type="ECO:0000313" key="1">
    <source>
        <dbReference type="EMBL" id="CAG8744868.1"/>
    </source>
</evidence>
<dbReference type="EMBL" id="CAJVPT010049865">
    <property type="protein sequence ID" value="CAG8744868.1"/>
    <property type="molecule type" value="Genomic_DNA"/>
</dbReference>
<evidence type="ECO:0000313" key="2">
    <source>
        <dbReference type="Proteomes" id="UP000789525"/>
    </source>
</evidence>
<organism evidence="1 2">
    <name type="scientific">Acaulospora colombiana</name>
    <dbReference type="NCBI Taxonomy" id="27376"/>
    <lineage>
        <taxon>Eukaryota</taxon>
        <taxon>Fungi</taxon>
        <taxon>Fungi incertae sedis</taxon>
        <taxon>Mucoromycota</taxon>
        <taxon>Glomeromycotina</taxon>
        <taxon>Glomeromycetes</taxon>
        <taxon>Diversisporales</taxon>
        <taxon>Acaulosporaceae</taxon>
        <taxon>Acaulospora</taxon>
    </lineage>
</organism>
<dbReference type="Proteomes" id="UP000789525">
    <property type="component" value="Unassembled WGS sequence"/>
</dbReference>
<reference evidence="1" key="1">
    <citation type="submission" date="2021-06" db="EMBL/GenBank/DDBJ databases">
        <authorList>
            <person name="Kallberg Y."/>
            <person name="Tangrot J."/>
            <person name="Rosling A."/>
        </authorList>
    </citation>
    <scope>NUCLEOTIDE SEQUENCE</scope>
    <source>
        <strain evidence="1">CL356</strain>
    </source>
</reference>